<evidence type="ECO:0000313" key="4">
    <source>
        <dbReference type="Proteomes" id="UP000638353"/>
    </source>
</evidence>
<sequence>MPASSAHRLDAVGALSADREPDALLAARQAFFSKSPAPSPRAPHDRPCTGELERLLEIEYGERQVLALPLVSDPLSRDDADLALLRRSCRLRIPLTPEKLLGHASGDPRTLTVLAEMWPETVRRHGADHAEKVLRASLLDERCEAARLAFLLDCAESARLSPLSAAEAVRLAPYDDRCARHALWRYLHHVRDGRAHLPAAHTATDPYERLLLAPPGRLTEDRWPQAGLVVAQSMLQGGLDTPGQGSSGGMSVLLGGLGDALARTERIASVLTLVAAGRDELGRRQTLLRRRLADHWVLSLPVDAPTSPAPDEWPAHRAAVRWWATRLLGSLPRPVDVLHVRFADDGGLALAQAAARIGSGLCFTATPDPHRTVVRAYATAPPQDPGRRQRLRADLHRVFCADQLVERADTVVGIPGRCGTEKLLHCFPVLAERYGPAGPPAPPEGLVPYVAVSDEEARRRKMLADLYAGGDRPDALAPADRSLPLLLCVGRLHAVKQQDLLLRTWLSTQLWRTTALVLIGGGTERPTAEEQRMRAVLGSMLVGQEKASRRLALLPALGNDEVRRLEHALGDPGADIAAWYVCPSAKEEFGIAVLEAMEAGLPAAGPRNGGVAHYLRDGVNGTLLDTSSAAGLARGLRRLVAVPASRRRAMGDAARDTVVRSYRVSDMAKTLAHEYLALARPSEAPDVTPV</sequence>
<comment type="caution">
    <text evidence="3">The sequence shown here is derived from an EMBL/GenBank/DDBJ whole genome shotgun (WGS) entry which is preliminary data.</text>
</comment>
<evidence type="ECO:0000259" key="2">
    <source>
        <dbReference type="Pfam" id="PF00534"/>
    </source>
</evidence>
<evidence type="ECO:0000256" key="1">
    <source>
        <dbReference type="ARBA" id="ARBA00022679"/>
    </source>
</evidence>
<dbReference type="Proteomes" id="UP000638353">
    <property type="component" value="Unassembled WGS sequence"/>
</dbReference>
<keyword evidence="1" id="KW-0808">Transferase</keyword>
<dbReference type="InterPro" id="IPR050194">
    <property type="entry name" value="Glycosyltransferase_grp1"/>
</dbReference>
<dbReference type="Pfam" id="PF00534">
    <property type="entry name" value="Glycos_transf_1"/>
    <property type="match status" value="1"/>
</dbReference>
<dbReference type="PANTHER" id="PTHR45947">
    <property type="entry name" value="SULFOQUINOVOSYL TRANSFERASE SQD2"/>
    <property type="match status" value="1"/>
</dbReference>
<feature type="domain" description="Glycosyl transferase family 1" evidence="2">
    <location>
        <begin position="577"/>
        <end position="656"/>
    </location>
</feature>
<dbReference type="EMBL" id="BMVC01000028">
    <property type="protein sequence ID" value="GHD18043.1"/>
    <property type="molecule type" value="Genomic_DNA"/>
</dbReference>
<reference evidence="3" key="2">
    <citation type="submission" date="2020-09" db="EMBL/GenBank/DDBJ databases">
        <authorList>
            <person name="Sun Q."/>
            <person name="Ohkuma M."/>
        </authorList>
    </citation>
    <scope>NUCLEOTIDE SEQUENCE</scope>
    <source>
        <strain evidence="3">JCM 4637</strain>
    </source>
</reference>
<dbReference type="CDD" id="cd03801">
    <property type="entry name" value="GT4_PimA-like"/>
    <property type="match status" value="1"/>
</dbReference>
<dbReference type="PANTHER" id="PTHR45947:SF3">
    <property type="entry name" value="SULFOQUINOVOSYL TRANSFERASE SQD2"/>
    <property type="match status" value="1"/>
</dbReference>
<reference evidence="3" key="1">
    <citation type="journal article" date="2014" name="Int. J. Syst. Evol. Microbiol.">
        <title>Complete genome sequence of Corynebacterium casei LMG S-19264T (=DSM 44701T), isolated from a smear-ripened cheese.</title>
        <authorList>
            <consortium name="US DOE Joint Genome Institute (JGI-PGF)"/>
            <person name="Walter F."/>
            <person name="Albersmeier A."/>
            <person name="Kalinowski J."/>
            <person name="Ruckert C."/>
        </authorList>
    </citation>
    <scope>NUCLEOTIDE SEQUENCE</scope>
    <source>
        <strain evidence="3">JCM 4637</strain>
    </source>
</reference>
<organism evidence="3 4">
    <name type="scientific">Streptomyces finlayi</name>
    <dbReference type="NCBI Taxonomy" id="67296"/>
    <lineage>
        <taxon>Bacteria</taxon>
        <taxon>Bacillati</taxon>
        <taxon>Actinomycetota</taxon>
        <taxon>Actinomycetes</taxon>
        <taxon>Kitasatosporales</taxon>
        <taxon>Streptomycetaceae</taxon>
        <taxon>Streptomyces</taxon>
    </lineage>
</organism>
<dbReference type="AlphaFoldDB" id="A0A918X8A3"/>
<protein>
    <recommendedName>
        <fullName evidence="2">Glycosyl transferase family 1 domain-containing protein</fullName>
    </recommendedName>
</protein>
<gene>
    <name evidence="3" type="ORF">GCM10010334_80430</name>
</gene>
<dbReference type="SUPFAM" id="SSF53756">
    <property type="entry name" value="UDP-Glycosyltransferase/glycogen phosphorylase"/>
    <property type="match status" value="1"/>
</dbReference>
<accession>A0A918X8A3</accession>
<evidence type="ECO:0000313" key="3">
    <source>
        <dbReference type="EMBL" id="GHD18043.1"/>
    </source>
</evidence>
<dbReference type="Gene3D" id="3.40.50.2000">
    <property type="entry name" value="Glycogen Phosphorylase B"/>
    <property type="match status" value="2"/>
</dbReference>
<dbReference type="GO" id="GO:0016757">
    <property type="term" value="F:glycosyltransferase activity"/>
    <property type="evidence" value="ECO:0007669"/>
    <property type="project" value="InterPro"/>
</dbReference>
<name>A0A918X8A3_9ACTN</name>
<dbReference type="InterPro" id="IPR001296">
    <property type="entry name" value="Glyco_trans_1"/>
</dbReference>
<dbReference type="RefSeq" id="WP_189828099.1">
    <property type="nucleotide sequence ID" value="NZ_BMVC01000028.1"/>
</dbReference>
<proteinExistence type="predicted"/>